<feature type="domain" description="Response regulatory" evidence="3">
    <location>
        <begin position="159"/>
        <end position="275"/>
    </location>
</feature>
<dbReference type="Gene3D" id="3.30.300.160">
    <property type="entry name" value="Type II secretion system, protein E, N-terminal domain"/>
    <property type="match status" value="1"/>
</dbReference>
<dbReference type="PANTHER" id="PTHR44591">
    <property type="entry name" value="STRESS RESPONSE REGULATOR PROTEIN 1"/>
    <property type="match status" value="1"/>
</dbReference>
<dbReference type="OrthoDB" id="5394048at2"/>
<dbReference type="SUPFAM" id="SSF160246">
    <property type="entry name" value="EspE N-terminal domain-like"/>
    <property type="match status" value="1"/>
</dbReference>
<protein>
    <submittedName>
        <fullName evidence="4">Response regulator</fullName>
    </submittedName>
</protein>
<evidence type="ECO:0000313" key="4">
    <source>
        <dbReference type="EMBL" id="TRO81735.1"/>
    </source>
</evidence>
<gene>
    <name evidence="4" type="ORF">FL622_07980</name>
</gene>
<accession>A0A550JEW9</accession>
<dbReference type="RefSeq" id="WP_092057562.1">
    <property type="nucleotide sequence ID" value="NZ_FOJJ01000037.1"/>
</dbReference>
<dbReference type="SMART" id="SM00448">
    <property type="entry name" value="REC"/>
    <property type="match status" value="1"/>
</dbReference>
<dbReference type="InterPro" id="IPR007831">
    <property type="entry name" value="T2SS_GspE_N"/>
</dbReference>
<evidence type="ECO:0000259" key="3">
    <source>
        <dbReference type="PROSITE" id="PS50110"/>
    </source>
</evidence>
<evidence type="ECO:0000313" key="5">
    <source>
        <dbReference type="Proteomes" id="UP000317155"/>
    </source>
</evidence>
<feature type="modified residue" description="4-aspartylphosphate" evidence="2">
    <location>
        <position position="208"/>
    </location>
</feature>
<comment type="caution">
    <text evidence="4">The sequence shown here is derived from an EMBL/GenBank/DDBJ whole genome shotgun (WGS) entry which is preliminary data.</text>
</comment>
<organism evidence="4 5">
    <name type="scientific">Trichloromonas acetexigens</name>
    <dbReference type="NCBI Taxonomy" id="38815"/>
    <lineage>
        <taxon>Bacteria</taxon>
        <taxon>Pseudomonadati</taxon>
        <taxon>Thermodesulfobacteriota</taxon>
        <taxon>Desulfuromonadia</taxon>
        <taxon>Desulfuromonadales</taxon>
        <taxon>Trichloromonadaceae</taxon>
        <taxon>Trichloromonas</taxon>
    </lineage>
</organism>
<dbReference type="InterPro" id="IPR001789">
    <property type="entry name" value="Sig_transdc_resp-reg_receiver"/>
</dbReference>
<dbReference type="Gene3D" id="3.40.50.2300">
    <property type="match status" value="1"/>
</dbReference>
<dbReference type="AlphaFoldDB" id="A0A550JEW9"/>
<dbReference type="EMBL" id="VJVV01000005">
    <property type="protein sequence ID" value="TRO81735.1"/>
    <property type="molecule type" value="Genomic_DNA"/>
</dbReference>
<dbReference type="Pfam" id="PF05157">
    <property type="entry name" value="MshEN"/>
    <property type="match status" value="1"/>
</dbReference>
<dbReference type="GO" id="GO:0000160">
    <property type="term" value="P:phosphorelay signal transduction system"/>
    <property type="evidence" value="ECO:0007669"/>
    <property type="project" value="InterPro"/>
</dbReference>
<dbReference type="InterPro" id="IPR050595">
    <property type="entry name" value="Bact_response_regulator"/>
</dbReference>
<dbReference type="InterPro" id="IPR011006">
    <property type="entry name" value="CheY-like_superfamily"/>
</dbReference>
<dbReference type="SUPFAM" id="SSF52172">
    <property type="entry name" value="CheY-like"/>
    <property type="match status" value="1"/>
</dbReference>
<dbReference type="PROSITE" id="PS50110">
    <property type="entry name" value="RESPONSE_REGULATORY"/>
    <property type="match status" value="1"/>
</dbReference>
<dbReference type="InterPro" id="IPR037257">
    <property type="entry name" value="T2SS_E_N_sf"/>
</dbReference>
<dbReference type="Proteomes" id="UP000317155">
    <property type="component" value="Unassembled WGS sequence"/>
</dbReference>
<dbReference type="Pfam" id="PF00072">
    <property type="entry name" value="Response_reg"/>
    <property type="match status" value="1"/>
</dbReference>
<evidence type="ECO:0000256" key="1">
    <source>
        <dbReference type="ARBA" id="ARBA00022553"/>
    </source>
</evidence>
<sequence>MNKRKRFGEILLEAKVVTEPVLQLALEKQRGSSKRLGQVLEEMGVVTEKDTAVALARQFDFRTVQNLAGYSFPKEVLALFSSEIALKKNLFPLKLDQKTLFLAMVNPLDMDTIDDISFRTGLRVVPCVTTPAEIQAAVHQHYLGGAPSESKEPESDWWTILVVDDQELVRSAVIAALRKEGYETIEATNGADGLKTACQRHPHLIISDTIMPRMDGFEMFRALQANNQTTRIPVIALSSKSSAEEEAKLLDAGYFDFVAKPINPVRLAARVRRALKAVYGTTAPPPKP</sequence>
<name>A0A550JEW9_9BACT</name>
<keyword evidence="5" id="KW-1185">Reference proteome</keyword>
<keyword evidence="1 2" id="KW-0597">Phosphoprotein</keyword>
<dbReference type="PANTHER" id="PTHR44591:SF25">
    <property type="entry name" value="CHEMOTAXIS TWO-COMPONENT RESPONSE REGULATOR"/>
    <property type="match status" value="1"/>
</dbReference>
<evidence type="ECO:0000256" key="2">
    <source>
        <dbReference type="PROSITE-ProRule" id="PRU00169"/>
    </source>
</evidence>
<proteinExistence type="predicted"/>
<reference evidence="4 5" key="1">
    <citation type="submission" date="2019-07" db="EMBL/GenBank/DDBJ databases">
        <title>Insights of Desulfuromonas acetexigens electromicrobiology.</title>
        <authorList>
            <person name="Katuri K."/>
            <person name="Sapireddy V."/>
            <person name="Shaw D.R."/>
            <person name="Saikaly P."/>
        </authorList>
    </citation>
    <scope>NUCLEOTIDE SEQUENCE [LARGE SCALE GENOMIC DNA]</scope>
    <source>
        <strain evidence="4 5">2873</strain>
    </source>
</reference>